<dbReference type="Gene3D" id="1.20.120.1780">
    <property type="entry name" value="UbiA prenyltransferase"/>
    <property type="match status" value="1"/>
</dbReference>
<dbReference type="GO" id="GO:0016765">
    <property type="term" value="F:transferase activity, transferring alkyl or aryl (other than methyl) groups"/>
    <property type="evidence" value="ECO:0007669"/>
    <property type="project" value="InterPro"/>
</dbReference>
<evidence type="ECO:0000313" key="7">
    <source>
        <dbReference type="EMBL" id="AEV32843.1"/>
    </source>
</evidence>
<feature type="transmembrane region" description="Helical" evidence="6">
    <location>
        <begin position="276"/>
        <end position="293"/>
    </location>
</feature>
<dbReference type="Gene3D" id="1.10.357.140">
    <property type="entry name" value="UbiA prenyltransferase"/>
    <property type="match status" value="1"/>
</dbReference>
<keyword evidence="3 6" id="KW-0812">Transmembrane</keyword>
<feature type="transmembrane region" description="Helical" evidence="6">
    <location>
        <begin position="172"/>
        <end position="191"/>
    </location>
</feature>
<keyword evidence="8" id="KW-1185">Reference proteome</keyword>
<proteinExistence type="predicted"/>
<evidence type="ECO:0000256" key="6">
    <source>
        <dbReference type="SAM" id="Phobius"/>
    </source>
</evidence>
<keyword evidence="4 6" id="KW-1133">Transmembrane helix</keyword>
<dbReference type="HOGENOM" id="CLU_073311_0_0_10"/>
<feature type="transmembrane region" description="Helical" evidence="6">
    <location>
        <begin position="219"/>
        <end position="237"/>
    </location>
</feature>
<evidence type="ECO:0000256" key="5">
    <source>
        <dbReference type="ARBA" id="ARBA00023136"/>
    </source>
</evidence>
<feature type="transmembrane region" description="Helical" evidence="6">
    <location>
        <begin position="149"/>
        <end position="167"/>
    </location>
</feature>
<dbReference type="InterPro" id="IPR050475">
    <property type="entry name" value="Prenyltransferase_related"/>
</dbReference>
<protein>
    <submittedName>
        <fullName evidence="7">4-hydroxybenzoate polyprenyltransferase-like prenyltransferase</fullName>
    </submittedName>
</protein>
<evidence type="ECO:0000256" key="3">
    <source>
        <dbReference type="ARBA" id="ARBA00022692"/>
    </source>
</evidence>
<organism evidence="7 8">
    <name type="scientific">Owenweeksia hongkongensis (strain DSM 17368 / CIP 108786 / JCM 12287 / NRRL B-23963 / UST20020801)</name>
    <dbReference type="NCBI Taxonomy" id="926562"/>
    <lineage>
        <taxon>Bacteria</taxon>
        <taxon>Pseudomonadati</taxon>
        <taxon>Bacteroidota</taxon>
        <taxon>Flavobacteriia</taxon>
        <taxon>Flavobacteriales</taxon>
        <taxon>Owenweeksiaceae</taxon>
        <taxon>Owenweeksia</taxon>
    </lineage>
</organism>
<feature type="transmembrane region" description="Helical" evidence="6">
    <location>
        <begin position="104"/>
        <end position="137"/>
    </location>
</feature>
<accession>G8R1R7</accession>
<dbReference type="PANTHER" id="PTHR42723:SF1">
    <property type="entry name" value="CHLOROPHYLL SYNTHASE, CHLOROPLASTIC"/>
    <property type="match status" value="1"/>
</dbReference>
<dbReference type="CDD" id="cd13961">
    <property type="entry name" value="PT_UbiA_DGGGPS"/>
    <property type="match status" value="1"/>
</dbReference>
<dbReference type="RefSeq" id="WP_014202199.1">
    <property type="nucleotide sequence ID" value="NC_016599.1"/>
</dbReference>
<dbReference type="STRING" id="926562.Oweho_1864"/>
<dbReference type="Proteomes" id="UP000005631">
    <property type="component" value="Chromosome"/>
</dbReference>
<evidence type="ECO:0000256" key="2">
    <source>
        <dbReference type="ARBA" id="ARBA00022475"/>
    </source>
</evidence>
<dbReference type="Pfam" id="PF01040">
    <property type="entry name" value="UbiA"/>
    <property type="match status" value="1"/>
</dbReference>
<evidence type="ECO:0000256" key="1">
    <source>
        <dbReference type="ARBA" id="ARBA00004141"/>
    </source>
</evidence>
<feature type="transmembrane region" description="Helical" evidence="6">
    <location>
        <begin position="244"/>
        <end position="264"/>
    </location>
</feature>
<gene>
    <name evidence="7" type="ordered locus">Oweho_1864</name>
</gene>
<dbReference type="InterPro" id="IPR044878">
    <property type="entry name" value="UbiA_sf"/>
</dbReference>
<dbReference type="eggNOG" id="COG0382">
    <property type="taxonomic scope" value="Bacteria"/>
</dbReference>
<keyword evidence="5 6" id="KW-0472">Membrane</keyword>
<dbReference type="GO" id="GO:0016020">
    <property type="term" value="C:membrane"/>
    <property type="evidence" value="ECO:0007669"/>
    <property type="project" value="UniProtKB-SubCell"/>
</dbReference>
<dbReference type="InterPro" id="IPR000537">
    <property type="entry name" value="UbiA_prenyltransferase"/>
</dbReference>
<feature type="transmembrane region" description="Helical" evidence="6">
    <location>
        <begin position="21"/>
        <end position="41"/>
    </location>
</feature>
<dbReference type="KEGG" id="oho:Oweho_1864"/>
<sequence>MRLNRRQRLLIFKLSALLSMVRWYNIFFLALAQYLAVIFILNDHHDWWNTITNPNLHLIVFASLFSVAGGYLINNFYDLEKDMINRPNKTLYEKIVKQSTSLRLYFLFNVIGALLAWLVSFHVFLFFSGFIFLMWFYSHKLKKIPFVGNMAAALLSITPFFAIFIYYQLEDLLIITYVSFVLLVIFIREIIKDLEALKGDVLAGYNTLPATVGVNKTKWLITGFALLGAIPAFAIFYKTNFSGISYYLMAGGAGVFISIFFLIRAGSPADYRVLNHLYRLLIIGGILGLVLFAW</sequence>
<reference evidence="7 8" key="1">
    <citation type="journal article" date="2012" name="Stand. Genomic Sci.">
        <title>Genome sequence of the orange-pigmented seawater bacterium Owenweeksia hongkongensis type strain (UST20020801(T)).</title>
        <authorList>
            <person name="Riedel T."/>
            <person name="Held B."/>
            <person name="Nolan M."/>
            <person name="Lucas S."/>
            <person name="Lapidus A."/>
            <person name="Tice H."/>
            <person name="Del Rio T.G."/>
            <person name="Cheng J.F."/>
            <person name="Han C."/>
            <person name="Tapia R."/>
            <person name="Goodwin L.A."/>
            <person name="Pitluck S."/>
            <person name="Liolios K."/>
            <person name="Mavromatis K."/>
            <person name="Pagani I."/>
            <person name="Ivanova N."/>
            <person name="Mikhailova N."/>
            <person name="Pati A."/>
            <person name="Chen A."/>
            <person name="Palaniappan K."/>
            <person name="Rohde M."/>
            <person name="Tindall B.J."/>
            <person name="Detter J.C."/>
            <person name="Goker M."/>
            <person name="Woyke T."/>
            <person name="Bristow J."/>
            <person name="Eisen J.A."/>
            <person name="Markowitz V."/>
            <person name="Hugenholtz P."/>
            <person name="Klenk H.P."/>
            <person name="Kyrpides N.C."/>
        </authorList>
    </citation>
    <scope>NUCLEOTIDE SEQUENCE</scope>
    <source>
        <strain evidence="8">DSM 17368 / JCM 12287 / NRRL B-23963</strain>
    </source>
</reference>
<evidence type="ECO:0000313" key="8">
    <source>
        <dbReference type="Proteomes" id="UP000005631"/>
    </source>
</evidence>
<evidence type="ECO:0000256" key="4">
    <source>
        <dbReference type="ARBA" id="ARBA00022989"/>
    </source>
</evidence>
<keyword evidence="7" id="KW-0808">Transferase</keyword>
<dbReference type="PANTHER" id="PTHR42723">
    <property type="entry name" value="CHLOROPHYLL SYNTHASE"/>
    <property type="match status" value="1"/>
</dbReference>
<comment type="subcellular location">
    <subcellularLocation>
        <location evidence="1">Membrane</location>
        <topology evidence="1">Multi-pass membrane protein</topology>
    </subcellularLocation>
</comment>
<dbReference type="EMBL" id="CP003156">
    <property type="protein sequence ID" value="AEV32843.1"/>
    <property type="molecule type" value="Genomic_DNA"/>
</dbReference>
<dbReference type="AlphaFoldDB" id="G8R1R7"/>
<dbReference type="OrthoDB" id="1142538at2"/>
<name>G8R1R7_OWEHD</name>
<dbReference type="PATRIC" id="fig|926562.3.peg.1869"/>
<keyword evidence="2" id="KW-1003">Cell membrane</keyword>
<feature type="transmembrane region" description="Helical" evidence="6">
    <location>
        <begin position="56"/>
        <end position="77"/>
    </location>
</feature>